<feature type="compositionally biased region" description="Basic and acidic residues" evidence="4">
    <location>
        <begin position="310"/>
        <end position="323"/>
    </location>
</feature>
<dbReference type="PANTHER" id="PTHR12756:SF5">
    <property type="entry name" value="CYTOSOLIC CARBOXYPEPTIDASE 4"/>
    <property type="match status" value="1"/>
</dbReference>
<evidence type="ECO:0000256" key="2">
    <source>
        <dbReference type="ARBA" id="ARBA00005988"/>
    </source>
</evidence>
<evidence type="ECO:0000256" key="1">
    <source>
        <dbReference type="ARBA" id="ARBA00001947"/>
    </source>
</evidence>
<dbReference type="GO" id="GO:0004181">
    <property type="term" value="F:metallocarboxypeptidase activity"/>
    <property type="evidence" value="ECO:0007669"/>
    <property type="project" value="InterPro"/>
</dbReference>
<dbReference type="Gene3D" id="2.60.40.3120">
    <property type="match status" value="1"/>
</dbReference>
<accession>A0A8X8BZ66</accession>
<feature type="non-terminal residue" evidence="6">
    <location>
        <position position="377"/>
    </location>
</feature>
<feature type="non-terminal residue" evidence="6">
    <location>
        <position position="1"/>
    </location>
</feature>
<dbReference type="SUPFAM" id="SSF53187">
    <property type="entry name" value="Zn-dependent exopeptidases"/>
    <property type="match status" value="1"/>
</dbReference>
<protein>
    <submittedName>
        <fullName evidence="6">CBPC4 carboxypeptidase</fullName>
    </submittedName>
</protein>
<evidence type="ECO:0000256" key="3">
    <source>
        <dbReference type="PROSITE-ProRule" id="PRU01379"/>
    </source>
</evidence>
<dbReference type="PROSITE" id="PS52035">
    <property type="entry name" value="PEPTIDASE_M14"/>
    <property type="match status" value="1"/>
</dbReference>
<dbReference type="GO" id="GO:0006508">
    <property type="term" value="P:proteolysis"/>
    <property type="evidence" value="ECO:0007669"/>
    <property type="project" value="InterPro"/>
</dbReference>
<dbReference type="InterPro" id="IPR000834">
    <property type="entry name" value="Peptidase_M14"/>
</dbReference>
<sequence>MGIGVGCSPVGSLRHCQGVLQLEFLSPYGQCFHHTRKCSRKSAIKHLEYFQVDYKRGQQPPLREPESGGGGQGCLRGVVEEEKECFAVCLCTWDCVVPVGIMGKTFPTGMQPVLYSVQEALQGRPHWVREGNEVCYYKNHFSQPSSSKGGQKGVSFYTLSFTVIFPHNDDVCYLAYHYPYTYTALQTQLQLLKQSLDPEMVFFRHQTLCNTLNGNPCPVITITACPRSQNWNNVQQFRNRPYVVLTARVHPGESNASWVMKGTLEFLCSNVPAAIMLRETFIFKIIPMLNPDGVINGTSIHSSPLAAPNRAEKPDSKSQDALRESGAPLHSMGAAIYPGSILEKLPSPILPSKGRPGRVELPAIRHNVMGWFEERLL</sequence>
<proteinExistence type="inferred from homology"/>
<comment type="caution">
    <text evidence="3">Lacks conserved residue(s) required for the propagation of feature annotation.</text>
</comment>
<feature type="region of interest" description="Disordered" evidence="4">
    <location>
        <begin position="304"/>
        <end position="325"/>
    </location>
</feature>
<keyword evidence="6" id="KW-0121">Carboxypeptidase</keyword>
<gene>
    <name evidence="6" type="primary">Agbl1_1</name>
    <name evidence="6" type="ORF">GTO96_0006031</name>
</gene>
<name>A0A8X8BZ66_POLSE</name>
<comment type="caution">
    <text evidence="6">The sequence shown here is derived from an EMBL/GenBank/DDBJ whole genome shotgun (WGS) entry which is preliminary data.</text>
</comment>
<dbReference type="AlphaFoldDB" id="A0A8X8BZ66"/>
<keyword evidence="6" id="KW-0378">Hydrolase</keyword>
<dbReference type="Proteomes" id="UP000886611">
    <property type="component" value="Unassembled WGS sequence"/>
</dbReference>
<dbReference type="Pfam" id="PF00246">
    <property type="entry name" value="Peptidase_M14"/>
    <property type="match status" value="1"/>
</dbReference>
<keyword evidence="7" id="KW-1185">Reference proteome</keyword>
<dbReference type="GO" id="GO:0008270">
    <property type="term" value="F:zinc ion binding"/>
    <property type="evidence" value="ECO:0007669"/>
    <property type="project" value="InterPro"/>
</dbReference>
<dbReference type="InterPro" id="IPR050821">
    <property type="entry name" value="Cytosolic_carboxypeptidase"/>
</dbReference>
<comment type="cofactor">
    <cofactor evidence="1">
        <name>Zn(2+)</name>
        <dbReference type="ChEBI" id="CHEBI:29105"/>
    </cofactor>
</comment>
<evidence type="ECO:0000256" key="4">
    <source>
        <dbReference type="SAM" id="MobiDB-lite"/>
    </source>
</evidence>
<evidence type="ECO:0000313" key="7">
    <source>
        <dbReference type="Proteomes" id="UP000886611"/>
    </source>
</evidence>
<evidence type="ECO:0000259" key="5">
    <source>
        <dbReference type="PROSITE" id="PS52035"/>
    </source>
</evidence>
<comment type="similarity">
    <text evidence="2 3">Belongs to the peptidase M14 family.</text>
</comment>
<reference evidence="6 7" key="1">
    <citation type="journal article" date="2021" name="Cell">
        <title>Tracing the genetic footprints of vertebrate landing in non-teleost ray-finned fishes.</title>
        <authorList>
            <person name="Bi X."/>
            <person name="Wang K."/>
            <person name="Yang L."/>
            <person name="Pan H."/>
            <person name="Jiang H."/>
            <person name="Wei Q."/>
            <person name="Fang M."/>
            <person name="Yu H."/>
            <person name="Zhu C."/>
            <person name="Cai Y."/>
            <person name="He Y."/>
            <person name="Gan X."/>
            <person name="Zeng H."/>
            <person name="Yu D."/>
            <person name="Zhu Y."/>
            <person name="Jiang H."/>
            <person name="Qiu Q."/>
            <person name="Yang H."/>
            <person name="Zhang Y.E."/>
            <person name="Wang W."/>
            <person name="Zhu M."/>
            <person name="He S."/>
            <person name="Zhang G."/>
        </authorList>
    </citation>
    <scope>NUCLEOTIDE SEQUENCE [LARGE SCALE GENOMIC DNA]</scope>
    <source>
        <strain evidence="6">Bchr_013</strain>
    </source>
</reference>
<organism evidence="6 7">
    <name type="scientific">Polypterus senegalus</name>
    <name type="common">Senegal bichir</name>
    <dbReference type="NCBI Taxonomy" id="55291"/>
    <lineage>
        <taxon>Eukaryota</taxon>
        <taxon>Metazoa</taxon>
        <taxon>Chordata</taxon>
        <taxon>Craniata</taxon>
        <taxon>Vertebrata</taxon>
        <taxon>Euteleostomi</taxon>
        <taxon>Actinopterygii</taxon>
        <taxon>Polypteriformes</taxon>
        <taxon>Polypteridae</taxon>
        <taxon>Polypterus</taxon>
    </lineage>
</organism>
<dbReference type="PANTHER" id="PTHR12756">
    <property type="entry name" value="CYTOSOLIC CARBOXYPEPTIDASE"/>
    <property type="match status" value="1"/>
</dbReference>
<feature type="domain" description="Peptidase M14" evidence="5">
    <location>
        <begin position="178"/>
        <end position="377"/>
    </location>
</feature>
<dbReference type="EMBL" id="JAATIS010000094">
    <property type="protein sequence ID" value="KAG2471192.1"/>
    <property type="molecule type" value="Genomic_DNA"/>
</dbReference>
<evidence type="ECO:0000313" key="6">
    <source>
        <dbReference type="EMBL" id="KAG2471192.1"/>
    </source>
</evidence>
<keyword evidence="6" id="KW-0645">Protease</keyword>
<dbReference type="Gene3D" id="3.40.630.10">
    <property type="entry name" value="Zn peptidases"/>
    <property type="match status" value="1"/>
</dbReference>